<feature type="signal peptide" evidence="1">
    <location>
        <begin position="1"/>
        <end position="26"/>
    </location>
</feature>
<feature type="domain" description="Solute-binding protein family 5" evidence="2">
    <location>
        <begin position="87"/>
        <end position="454"/>
    </location>
</feature>
<evidence type="ECO:0000313" key="4">
    <source>
        <dbReference type="Proteomes" id="UP000249522"/>
    </source>
</evidence>
<dbReference type="PIRSF" id="PIRSF002741">
    <property type="entry name" value="MppA"/>
    <property type="match status" value="1"/>
</dbReference>
<dbReference type="Pfam" id="PF00496">
    <property type="entry name" value="SBP_bac_5"/>
    <property type="match status" value="1"/>
</dbReference>
<organism evidence="3 4">
    <name type="scientific">Paenibacillus sambharensis</name>
    <dbReference type="NCBI Taxonomy" id="1803190"/>
    <lineage>
        <taxon>Bacteria</taxon>
        <taxon>Bacillati</taxon>
        <taxon>Bacillota</taxon>
        <taxon>Bacilli</taxon>
        <taxon>Bacillales</taxon>
        <taxon>Paenibacillaceae</taxon>
        <taxon>Paenibacillus</taxon>
    </lineage>
</organism>
<dbReference type="PROSITE" id="PS51257">
    <property type="entry name" value="PROKAR_LIPOPROTEIN"/>
    <property type="match status" value="1"/>
</dbReference>
<dbReference type="GO" id="GO:1904680">
    <property type="term" value="F:peptide transmembrane transporter activity"/>
    <property type="evidence" value="ECO:0007669"/>
    <property type="project" value="TreeGrafter"/>
</dbReference>
<dbReference type="SUPFAM" id="SSF53850">
    <property type="entry name" value="Periplasmic binding protein-like II"/>
    <property type="match status" value="1"/>
</dbReference>
<proteinExistence type="predicted"/>
<dbReference type="GO" id="GO:0030288">
    <property type="term" value="C:outer membrane-bounded periplasmic space"/>
    <property type="evidence" value="ECO:0007669"/>
    <property type="project" value="TreeGrafter"/>
</dbReference>
<dbReference type="GO" id="GO:0015833">
    <property type="term" value="P:peptide transport"/>
    <property type="evidence" value="ECO:0007669"/>
    <property type="project" value="TreeGrafter"/>
</dbReference>
<dbReference type="AlphaFoldDB" id="A0A2W1LEJ5"/>
<dbReference type="GO" id="GO:0020037">
    <property type="term" value="F:heme binding"/>
    <property type="evidence" value="ECO:0007669"/>
    <property type="project" value="InterPro"/>
</dbReference>
<dbReference type="Gene3D" id="3.10.105.10">
    <property type="entry name" value="Dipeptide-binding Protein, Domain 3"/>
    <property type="match status" value="1"/>
</dbReference>
<dbReference type="OrthoDB" id="9796817at2"/>
<dbReference type="Gene3D" id="3.40.190.10">
    <property type="entry name" value="Periplasmic binding protein-like II"/>
    <property type="match status" value="1"/>
</dbReference>
<protein>
    <submittedName>
        <fullName evidence="3">Nickel ABC transporter, nickel/metallophore periplasmic binding protein</fullName>
    </submittedName>
</protein>
<gene>
    <name evidence="3" type="primary">nikA</name>
    <name evidence="3" type="ORF">DNH61_06795</name>
</gene>
<dbReference type="Proteomes" id="UP000249522">
    <property type="component" value="Unassembled WGS sequence"/>
</dbReference>
<evidence type="ECO:0000259" key="2">
    <source>
        <dbReference type="Pfam" id="PF00496"/>
    </source>
</evidence>
<feature type="chain" id="PRO_5038346616" evidence="1">
    <location>
        <begin position="27"/>
        <end position="543"/>
    </location>
</feature>
<evidence type="ECO:0000256" key="1">
    <source>
        <dbReference type="SAM" id="SignalP"/>
    </source>
</evidence>
<keyword evidence="1" id="KW-0732">Signal</keyword>
<dbReference type="InterPro" id="IPR011980">
    <property type="entry name" value="CntA-like"/>
</dbReference>
<dbReference type="CDD" id="cd08489">
    <property type="entry name" value="PBP2_NikA"/>
    <property type="match status" value="1"/>
</dbReference>
<dbReference type="NCBIfam" id="TIGR02294">
    <property type="entry name" value="nickel_nikA"/>
    <property type="match status" value="1"/>
</dbReference>
<reference evidence="3 4" key="1">
    <citation type="submission" date="2018-06" db="EMBL/GenBank/DDBJ databases">
        <title>Paenibacillus imtechensis sp. nov.</title>
        <authorList>
            <person name="Pinnaka A.K."/>
            <person name="Singh H."/>
            <person name="Kaur M."/>
        </authorList>
    </citation>
    <scope>NUCLEOTIDE SEQUENCE [LARGE SCALE GENOMIC DNA]</scope>
    <source>
        <strain evidence="3 4">SMB1</strain>
    </source>
</reference>
<sequence length="543" mass="61042">MAVQRKRNRKTFIGLFAAVLMLSAFLAGCTNNTAETTASDPESKSMLTFAWPRDIGEMNPHIYNPSQLFAQSMVYEPLVGYEDGGELKGYLAESWEISENGKEYLFNLRQNVKFSDGSDFNAEIVKRNFDTVLQNAQLHSWLGFISKVEQTEAVDEYKFKLTLKEPYYPTIQELAVVRPTRILGAAGFPEGDDTSKGVAKPVGTGPWVLEEHKVDEYAVFARNEHYWGELPEVERIKVKVIPDAETRVLAFEKGDLDLIYGEGVINIDTFKQLESTGSYETKISEPVATRLLVMNSKKEQLSDERVRQALHYGFNKQAMVEGVTSGLEAVADQILSTNFPYTSDIDAAAVEYNVDKAKELLDEAGWKLPEGKAVREKDGKPLEIELMYNSTETIQKMMAETLQSEYAVIGVKLNIVGVELTTQVERFKANEFDLNFFSNYGAPYDPHTFINIVATEGFGFREAISAYPNKDELLEMIAKVPQTTDEGERQELYSSILESLQEQGAIVPVSYIKKIAIYQKDVADFKFPANRDAHPFTGISLNK</sequence>
<evidence type="ECO:0000313" key="3">
    <source>
        <dbReference type="EMBL" id="PZD96510.1"/>
    </source>
</evidence>
<dbReference type="PANTHER" id="PTHR30290">
    <property type="entry name" value="PERIPLASMIC BINDING COMPONENT OF ABC TRANSPORTER"/>
    <property type="match status" value="1"/>
</dbReference>
<dbReference type="GO" id="GO:0016151">
    <property type="term" value="F:nickel cation binding"/>
    <property type="evidence" value="ECO:0007669"/>
    <property type="project" value="InterPro"/>
</dbReference>
<dbReference type="GO" id="GO:0043190">
    <property type="term" value="C:ATP-binding cassette (ABC) transporter complex"/>
    <property type="evidence" value="ECO:0007669"/>
    <property type="project" value="InterPro"/>
</dbReference>
<dbReference type="InterPro" id="IPR039424">
    <property type="entry name" value="SBP_5"/>
</dbReference>
<dbReference type="EMBL" id="QKRB01000037">
    <property type="protein sequence ID" value="PZD96510.1"/>
    <property type="molecule type" value="Genomic_DNA"/>
</dbReference>
<dbReference type="PANTHER" id="PTHR30290:SF37">
    <property type="entry name" value="NICKEL-BINDING PERIPLASMIC PROTEIN"/>
    <property type="match status" value="1"/>
</dbReference>
<comment type="caution">
    <text evidence="3">The sequence shown here is derived from an EMBL/GenBank/DDBJ whole genome shotgun (WGS) entry which is preliminary data.</text>
</comment>
<dbReference type="InterPro" id="IPR000914">
    <property type="entry name" value="SBP_5_dom"/>
</dbReference>
<name>A0A2W1LEJ5_9BACL</name>
<keyword evidence="4" id="KW-1185">Reference proteome</keyword>
<dbReference type="InterPro" id="IPR030678">
    <property type="entry name" value="Peptide/Ni-bd"/>
</dbReference>
<accession>A0A2W1LEJ5</accession>
<dbReference type="GO" id="GO:0015675">
    <property type="term" value="P:nickel cation transport"/>
    <property type="evidence" value="ECO:0007669"/>
    <property type="project" value="InterPro"/>
</dbReference>